<evidence type="ECO:0000313" key="3">
    <source>
        <dbReference type="Proteomes" id="UP000467105"/>
    </source>
</evidence>
<protein>
    <recommendedName>
        <fullName evidence="1">DUF732 domain-containing protein</fullName>
    </recommendedName>
</protein>
<dbReference type="AlphaFoldDB" id="A0A7I7YWD7"/>
<sequence length="119" mass="12626">MFWGVAQMTSIRMRKHARLFLATGVVPAVGLLGTLAAPNARGDAVDDAFIGALKAKNITFESPATAINSGHLVCHELDLGSTPEQTAQDVMNSSQLDGYHAGYFVGVSIRAYCPKYAGQ</sequence>
<dbReference type="EMBL" id="AP022614">
    <property type="protein sequence ID" value="BBZ45607.1"/>
    <property type="molecule type" value="Genomic_DNA"/>
</dbReference>
<name>A0A7I7YWD7_9MYCO</name>
<proteinExistence type="predicted"/>
<dbReference type="Pfam" id="PF05305">
    <property type="entry name" value="DUF732"/>
    <property type="match status" value="1"/>
</dbReference>
<evidence type="ECO:0000313" key="2">
    <source>
        <dbReference type="EMBL" id="BBZ45607.1"/>
    </source>
</evidence>
<accession>A0A7I7YWD7</accession>
<gene>
    <name evidence="2" type="ORF">MPRM_28880</name>
</gene>
<dbReference type="Proteomes" id="UP000467105">
    <property type="component" value="Chromosome"/>
</dbReference>
<feature type="domain" description="DUF732" evidence="1">
    <location>
        <begin position="46"/>
        <end position="114"/>
    </location>
</feature>
<keyword evidence="3" id="KW-1185">Reference proteome</keyword>
<evidence type="ECO:0000259" key="1">
    <source>
        <dbReference type="Pfam" id="PF05305"/>
    </source>
</evidence>
<dbReference type="InterPro" id="IPR007969">
    <property type="entry name" value="DUF732"/>
</dbReference>
<reference evidence="2 3" key="1">
    <citation type="journal article" date="2019" name="Emerg. Microbes Infect.">
        <title>Comprehensive subspecies identification of 175 nontuberculous mycobacteria species based on 7547 genomic profiles.</title>
        <authorList>
            <person name="Matsumoto Y."/>
            <person name="Kinjo T."/>
            <person name="Motooka D."/>
            <person name="Nabeya D."/>
            <person name="Jung N."/>
            <person name="Uechi K."/>
            <person name="Horii T."/>
            <person name="Iida T."/>
            <person name="Fujita J."/>
            <person name="Nakamura S."/>
        </authorList>
    </citation>
    <scope>NUCLEOTIDE SEQUENCE [LARGE SCALE GENOMIC DNA]</scope>
    <source>
        <strain evidence="2 3">JCM 14742</strain>
    </source>
</reference>
<organism evidence="2 3">
    <name type="scientific">Mycobacterium parmense</name>
    <dbReference type="NCBI Taxonomy" id="185642"/>
    <lineage>
        <taxon>Bacteria</taxon>
        <taxon>Bacillati</taxon>
        <taxon>Actinomycetota</taxon>
        <taxon>Actinomycetes</taxon>
        <taxon>Mycobacteriales</taxon>
        <taxon>Mycobacteriaceae</taxon>
        <taxon>Mycobacterium</taxon>
        <taxon>Mycobacterium simiae complex</taxon>
    </lineage>
</organism>